<proteinExistence type="predicted"/>
<dbReference type="EMBL" id="ASPP01003114">
    <property type="protein sequence ID" value="ETO33820.1"/>
    <property type="molecule type" value="Genomic_DNA"/>
</dbReference>
<keyword evidence="4" id="KW-1185">Reference proteome</keyword>
<feature type="region of interest" description="Disordered" evidence="1">
    <location>
        <begin position="271"/>
        <end position="307"/>
    </location>
</feature>
<keyword evidence="2" id="KW-0812">Transmembrane</keyword>
<dbReference type="Proteomes" id="UP000023152">
    <property type="component" value="Unassembled WGS sequence"/>
</dbReference>
<evidence type="ECO:0000256" key="1">
    <source>
        <dbReference type="SAM" id="MobiDB-lite"/>
    </source>
</evidence>
<reference evidence="3 4" key="1">
    <citation type="journal article" date="2013" name="Curr. Biol.">
        <title>The Genome of the Foraminiferan Reticulomyxa filosa.</title>
        <authorList>
            <person name="Glockner G."/>
            <person name="Hulsmann N."/>
            <person name="Schleicher M."/>
            <person name="Noegel A.A."/>
            <person name="Eichinger L."/>
            <person name="Gallinger C."/>
            <person name="Pawlowski J."/>
            <person name="Sierra R."/>
            <person name="Euteneuer U."/>
            <person name="Pillet L."/>
            <person name="Moustafa A."/>
            <person name="Platzer M."/>
            <person name="Groth M."/>
            <person name="Szafranski K."/>
            <person name="Schliwa M."/>
        </authorList>
    </citation>
    <scope>NUCLEOTIDE SEQUENCE [LARGE SCALE GENOMIC DNA]</scope>
</reference>
<name>X6P5J0_RETFI</name>
<comment type="caution">
    <text evidence="3">The sequence shown here is derived from an EMBL/GenBank/DDBJ whole genome shotgun (WGS) entry which is preliminary data.</text>
</comment>
<dbReference type="AlphaFoldDB" id="X6P5J0"/>
<evidence type="ECO:0000313" key="4">
    <source>
        <dbReference type="Proteomes" id="UP000023152"/>
    </source>
</evidence>
<accession>X6P5J0</accession>
<feature type="compositionally biased region" description="Low complexity" evidence="1">
    <location>
        <begin position="275"/>
        <end position="302"/>
    </location>
</feature>
<organism evidence="3 4">
    <name type="scientific">Reticulomyxa filosa</name>
    <dbReference type="NCBI Taxonomy" id="46433"/>
    <lineage>
        <taxon>Eukaryota</taxon>
        <taxon>Sar</taxon>
        <taxon>Rhizaria</taxon>
        <taxon>Retaria</taxon>
        <taxon>Foraminifera</taxon>
        <taxon>Monothalamids</taxon>
        <taxon>Reticulomyxidae</taxon>
        <taxon>Reticulomyxa</taxon>
    </lineage>
</organism>
<feature type="transmembrane region" description="Helical" evidence="2">
    <location>
        <begin position="490"/>
        <end position="512"/>
    </location>
</feature>
<keyword evidence="2" id="KW-1133">Transmembrane helix</keyword>
<evidence type="ECO:0000256" key="2">
    <source>
        <dbReference type="SAM" id="Phobius"/>
    </source>
</evidence>
<gene>
    <name evidence="3" type="ORF">RFI_03281</name>
</gene>
<protein>
    <submittedName>
        <fullName evidence="3">Uncharacterized protein</fullName>
    </submittedName>
</protein>
<sequence>MLSPSSFPKYANEEEELAELMQFFHFAYSRASNYKGTVKFEMLLESNKDSNSKNALKQKAIIRTIRADPQNGIEVFEGDPPDGEVTCHVTLPFSTFHDVFWGHIAPRAFVVGGGCQVHNWKYRELLNFGSSFDMSTQNWMKSTTTTKNTSTDYDWKAEKQTQEVGKNQEIEAEKNDREQMPGLKLVRELVMRSGDSLQCNDKNDLLGDSFQLPLNKVNEIDYMPFVPEIVTGGELYDFEILQNNILSVFEPFWRGSVSLLAKYDTKHNQMSLQRTKTTTTSPASSTTTTTTSSTTWNASDTDSGNENEEMTMMTTMTKQKYMLNGHHSSHRYHGNYLQNFVRNFQWKHLMPLTGVNTQMDTNEYTNFHGTRADAISSRINFKRLFVHNFLSNSCLNSSAFGLEDTRLGNNDTLSSRPLTTFTLQMSNENDACMMSPLLIGCNIHQSQSSFSSTRSQINCTEKHLNWVSDWNNFPMAIQLQKRKCGSNVKLLIHLAIGIIVCKLNTLFFWRALCDTKKKKKSITNNKIWM</sequence>
<keyword evidence="2" id="KW-0472">Membrane</keyword>
<evidence type="ECO:0000313" key="3">
    <source>
        <dbReference type="EMBL" id="ETO33820.1"/>
    </source>
</evidence>